<evidence type="ECO:0008006" key="4">
    <source>
        <dbReference type="Google" id="ProtNLM"/>
    </source>
</evidence>
<gene>
    <name evidence="2" type="ORF">CKY47_19195</name>
</gene>
<feature type="transmembrane region" description="Helical" evidence="1">
    <location>
        <begin position="59"/>
        <end position="78"/>
    </location>
</feature>
<evidence type="ECO:0000313" key="3">
    <source>
        <dbReference type="Proteomes" id="UP001225605"/>
    </source>
</evidence>
<protein>
    <recommendedName>
        <fullName evidence="4">MYXO-CTERM domain-containing protein</fullName>
    </recommendedName>
</protein>
<comment type="caution">
    <text evidence="2">The sequence shown here is derived from an EMBL/GenBank/DDBJ whole genome shotgun (WGS) entry which is preliminary data.</text>
</comment>
<feature type="transmembrane region" description="Helical" evidence="1">
    <location>
        <begin position="32"/>
        <end position="53"/>
    </location>
</feature>
<keyword evidence="3" id="KW-1185">Reference proteome</keyword>
<keyword evidence="1" id="KW-0472">Membrane</keyword>
<evidence type="ECO:0000256" key="1">
    <source>
        <dbReference type="SAM" id="Phobius"/>
    </source>
</evidence>
<organism evidence="2 3">
    <name type="scientific">Saccharothrix yanglingensis</name>
    <dbReference type="NCBI Taxonomy" id="659496"/>
    <lineage>
        <taxon>Bacteria</taxon>
        <taxon>Bacillati</taxon>
        <taxon>Actinomycetota</taxon>
        <taxon>Actinomycetes</taxon>
        <taxon>Pseudonocardiales</taxon>
        <taxon>Pseudonocardiaceae</taxon>
        <taxon>Saccharothrix</taxon>
    </lineage>
</organism>
<accession>A0ABU0X1S2</accession>
<proteinExistence type="predicted"/>
<reference evidence="2 3" key="1">
    <citation type="submission" date="2017-06" db="EMBL/GenBank/DDBJ databases">
        <title>Cultured bacterium strain Saccharothrix yanglingensis Hhs.015.</title>
        <authorList>
            <person name="Xia Y."/>
        </authorList>
    </citation>
    <scope>NUCLEOTIDE SEQUENCE [LARGE SCALE GENOMIC DNA]</scope>
    <source>
        <strain evidence="2 3">Hhs.015</strain>
    </source>
</reference>
<dbReference type="EMBL" id="NSDM01000008">
    <property type="protein sequence ID" value="MDQ2586075.1"/>
    <property type="molecule type" value="Genomic_DNA"/>
</dbReference>
<keyword evidence="1" id="KW-0812">Transmembrane</keyword>
<evidence type="ECO:0000313" key="2">
    <source>
        <dbReference type="EMBL" id="MDQ2586075.1"/>
    </source>
</evidence>
<sequence length="89" mass="9394">MVKRADDPPAWRMAFTLLDAARQDGWAALGRIAVLLALVTACAGALVLCAALLVQHFGYWPLAAGGGVVLAAAGRKRLRAADKRTGPRR</sequence>
<name>A0ABU0X1S2_9PSEU</name>
<keyword evidence="1" id="KW-1133">Transmembrane helix</keyword>
<dbReference type="Proteomes" id="UP001225605">
    <property type="component" value="Unassembled WGS sequence"/>
</dbReference>